<dbReference type="InterPro" id="IPR050900">
    <property type="entry name" value="Transposase_IS3/IS150/IS904"/>
</dbReference>
<protein>
    <submittedName>
        <fullName evidence="2">IS3 family transposase</fullName>
    </submittedName>
</protein>
<sequence>MTQNISKRDRVKKEKTYKRKWLYGCFGISKQAFYKRIKAQQKQEIDQQKLIKMVKDYRKKVGSKTGGIKLYTELKQNFINADIKIGRDKFYRFLRLNNLLIPKTKNYITTTNSNHIYKKYKNLVKDHVPTRPEQLWVSDITYIKTENGHNYLALVTDAYSKQIMGYNLDNHMRTSLCKKALDMAIKNRKYPHLKLIHHSDRGFQYCNPKYTQFAEDNNITMSMTEQYDPYENAVAERINRTLKHEYGLKQTIKNTELAQKLTQQAVYIYNNLRTHFSLDLRKPAEVHLNPNIQYRSYRKNNVNLHQLHI</sequence>
<reference evidence="2 3" key="1">
    <citation type="submission" date="2021-07" db="EMBL/GenBank/DDBJ databases">
        <title>Mesonia aestuariivivens sp. nov., isolated from a tidal flat.</title>
        <authorList>
            <person name="Kim Y.-O."/>
            <person name="Yoon J.-H."/>
        </authorList>
    </citation>
    <scope>NUCLEOTIDE SEQUENCE [LARGE SCALE GENOMIC DNA]</scope>
    <source>
        <strain evidence="2 3">JHPTF-M18</strain>
    </source>
</reference>
<feature type="domain" description="Integrase catalytic" evidence="1">
    <location>
        <begin position="128"/>
        <end position="291"/>
    </location>
</feature>
<comment type="caution">
    <text evidence="2">The sequence shown here is derived from an EMBL/GenBank/DDBJ whole genome shotgun (WGS) entry which is preliminary data.</text>
</comment>
<proteinExistence type="predicted"/>
<accession>A0ABS6W3U7</accession>
<dbReference type="Proteomes" id="UP000719267">
    <property type="component" value="Unassembled WGS sequence"/>
</dbReference>
<dbReference type="InterPro" id="IPR001584">
    <property type="entry name" value="Integrase_cat-core"/>
</dbReference>
<dbReference type="EMBL" id="JAHWDF010000013">
    <property type="protein sequence ID" value="MBW2962538.1"/>
    <property type="molecule type" value="Genomic_DNA"/>
</dbReference>
<dbReference type="NCBIfam" id="NF033516">
    <property type="entry name" value="transpos_IS3"/>
    <property type="match status" value="1"/>
</dbReference>
<evidence type="ECO:0000259" key="1">
    <source>
        <dbReference type="PROSITE" id="PS50994"/>
    </source>
</evidence>
<organism evidence="2 3">
    <name type="scientific">Mesonia aestuariivivens</name>
    <dbReference type="NCBI Taxonomy" id="2796128"/>
    <lineage>
        <taxon>Bacteria</taxon>
        <taxon>Pseudomonadati</taxon>
        <taxon>Bacteroidota</taxon>
        <taxon>Flavobacteriia</taxon>
        <taxon>Flavobacteriales</taxon>
        <taxon>Flavobacteriaceae</taxon>
        <taxon>Mesonia</taxon>
    </lineage>
</organism>
<evidence type="ECO:0000313" key="3">
    <source>
        <dbReference type="Proteomes" id="UP000719267"/>
    </source>
</evidence>
<dbReference type="InterPro" id="IPR048020">
    <property type="entry name" value="Transpos_IS3"/>
</dbReference>
<dbReference type="PANTHER" id="PTHR46889">
    <property type="entry name" value="TRANSPOSASE INSF FOR INSERTION SEQUENCE IS3B-RELATED"/>
    <property type="match status" value="1"/>
</dbReference>
<dbReference type="Pfam" id="PF00665">
    <property type="entry name" value="rve"/>
    <property type="match status" value="1"/>
</dbReference>
<dbReference type="PANTHER" id="PTHR46889:SF5">
    <property type="entry name" value="INTEGRASE PROTEIN"/>
    <property type="match status" value="1"/>
</dbReference>
<name>A0ABS6W3U7_9FLAO</name>
<gene>
    <name evidence="2" type="ORF">KW502_12100</name>
</gene>
<keyword evidence="3" id="KW-1185">Reference proteome</keyword>
<dbReference type="PROSITE" id="PS50994">
    <property type="entry name" value="INTEGRASE"/>
    <property type="match status" value="1"/>
</dbReference>
<evidence type="ECO:0000313" key="2">
    <source>
        <dbReference type="EMBL" id="MBW2962538.1"/>
    </source>
</evidence>